<dbReference type="Pfam" id="PF21572">
    <property type="entry name" value="Nop5_56-rel_N_Arc"/>
    <property type="match status" value="1"/>
</dbReference>
<evidence type="ECO:0000256" key="1">
    <source>
        <dbReference type="ARBA" id="ARBA00009211"/>
    </source>
</evidence>
<dbReference type="AlphaFoldDB" id="A0A328PCY5"/>
<proteinExistence type="inferred from homology"/>
<dbReference type="PROSITE" id="PS51358">
    <property type="entry name" value="NOP"/>
    <property type="match status" value="1"/>
</dbReference>
<evidence type="ECO:0000313" key="3">
    <source>
        <dbReference type="EMBL" id="RAO79700.1"/>
    </source>
</evidence>
<dbReference type="InterPro" id="IPR045056">
    <property type="entry name" value="Nop56/Nop58"/>
</dbReference>
<keyword evidence="3" id="KW-0067">ATP-binding</keyword>
<dbReference type="InterPro" id="IPR012976">
    <property type="entry name" value="NOSIC"/>
</dbReference>
<keyword evidence="4" id="KW-1185">Reference proteome</keyword>
<evidence type="ECO:0000313" key="4">
    <source>
        <dbReference type="Proteomes" id="UP000249782"/>
    </source>
</evidence>
<evidence type="ECO:0000259" key="2">
    <source>
        <dbReference type="PROSITE" id="PS51358"/>
    </source>
</evidence>
<comment type="caution">
    <text evidence="3">The sequence shown here is derived from an EMBL/GenBank/DDBJ whole genome shotgun (WGS) entry which is preliminary data.</text>
</comment>
<dbReference type="SUPFAM" id="SSF89124">
    <property type="entry name" value="Nop domain"/>
    <property type="match status" value="1"/>
</dbReference>
<sequence length="364" mass="42310">MKCYLVPCVAGFIAFNENLDIVDYELFPRRSIISKLLEFEKGLTAEEEKIIKRLLKDYGKISIESVHRWKYGKFKGVILESPNIGGEYLRENLREILKEIGFIKDGEFQEIIYEIHMGMTIKRLEESFREQDKLIIQAVSTLDDLDESIGKFVERIREWYSIYFPELESVKDHEHYVKLITEHPRREDIIKLKKLPRESMGAELEEEDIEIIREFARAIRSLQLLRKSIEGYIESKMGYLAPNLRDVAGTTLGAKLIAHAGSMKKLALLPSSTIQVMGAEKALFRHLRRGSKPPKHGLIYQHPLVRGSNWRVRGKIARVLASKISLAVRKDVFTGEYDPNIKEDLYKRVSIIREKPKKKGKKRR</sequence>
<dbReference type="InterPro" id="IPR036070">
    <property type="entry name" value="Nop_dom_sf"/>
</dbReference>
<dbReference type="GO" id="GO:0030515">
    <property type="term" value="F:snoRNA binding"/>
    <property type="evidence" value="ECO:0007669"/>
    <property type="project" value="InterPro"/>
</dbReference>
<comment type="similarity">
    <text evidence="1">Belongs to the NOP5/NOP56 family.</text>
</comment>
<dbReference type="SMART" id="SM00931">
    <property type="entry name" value="NOSIC"/>
    <property type="match status" value="1"/>
</dbReference>
<dbReference type="PANTHER" id="PTHR10894">
    <property type="entry name" value="NUCLEOLAR PROTEIN 5 NUCLEOLAR PROTEIN NOP5 NOP58"/>
    <property type="match status" value="1"/>
</dbReference>
<dbReference type="InterPro" id="IPR002687">
    <property type="entry name" value="Nop_dom"/>
</dbReference>
<keyword evidence="3" id="KW-0547">Nucleotide-binding</keyword>
<dbReference type="Gene3D" id="1.10.287.4070">
    <property type="match status" value="1"/>
</dbReference>
<feature type="domain" description="Nop" evidence="2">
    <location>
        <begin position="240"/>
        <end position="354"/>
    </location>
</feature>
<organism evidence="3 4">
    <name type="scientific">Methanothermobacter tenebrarum</name>
    <dbReference type="NCBI Taxonomy" id="680118"/>
    <lineage>
        <taxon>Archaea</taxon>
        <taxon>Methanobacteriati</taxon>
        <taxon>Methanobacteriota</taxon>
        <taxon>Methanomada group</taxon>
        <taxon>Methanobacteria</taxon>
        <taxon>Methanobacteriales</taxon>
        <taxon>Methanobacteriaceae</taxon>
        <taxon>Methanothermobacter</taxon>
    </lineage>
</organism>
<reference evidence="3 4" key="1">
    <citation type="submission" date="2018-06" db="EMBL/GenBank/DDBJ databases">
        <title>Draft genome sequence of hyperthermophilic methanogen Methanothermobacter tenebrarum sp. MCM-B 1447.</title>
        <authorList>
            <person name="Pore S.D."/>
            <person name="Dagar S."/>
            <person name="Dhakephalkar P.K."/>
        </authorList>
    </citation>
    <scope>NUCLEOTIDE SEQUENCE [LARGE SCALE GENOMIC DNA]</scope>
    <source>
        <strain evidence="3 4">MCM B 1447</strain>
    </source>
</reference>
<dbReference type="InterPro" id="IPR047099">
    <property type="entry name" value="Nop5_N_sf"/>
</dbReference>
<dbReference type="PANTHER" id="PTHR10894:SF0">
    <property type="entry name" value="NUCLEOLAR PROTEIN 56"/>
    <property type="match status" value="1"/>
</dbReference>
<dbReference type="Gene3D" id="1.10.246.90">
    <property type="entry name" value="Nop domain"/>
    <property type="match status" value="1"/>
</dbReference>
<dbReference type="Pfam" id="PF01798">
    <property type="entry name" value="Nop"/>
    <property type="match status" value="1"/>
</dbReference>
<dbReference type="Proteomes" id="UP000249782">
    <property type="component" value="Unassembled WGS sequence"/>
</dbReference>
<dbReference type="GO" id="GO:0031428">
    <property type="term" value="C:box C/D methylation guide snoRNP complex"/>
    <property type="evidence" value="ECO:0007669"/>
    <property type="project" value="InterPro"/>
</dbReference>
<name>A0A328PCY5_9EURY</name>
<dbReference type="RefSeq" id="WP_112093529.1">
    <property type="nucleotide sequence ID" value="NZ_QLOE01000002.1"/>
</dbReference>
<dbReference type="InterPro" id="IPR048896">
    <property type="entry name" value="Nop5_56-rel_N"/>
</dbReference>
<accession>A0A328PCY5</accession>
<dbReference type="OrthoDB" id="11877at2157"/>
<dbReference type="InterPro" id="IPR042239">
    <property type="entry name" value="Nop_C"/>
</dbReference>
<protein>
    <submittedName>
        <fullName evidence="3">ATP-binding protein</fullName>
    </submittedName>
</protein>
<dbReference type="GO" id="GO:0005524">
    <property type="term" value="F:ATP binding"/>
    <property type="evidence" value="ECO:0007669"/>
    <property type="project" value="UniProtKB-KW"/>
</dbReference>
<gene>
    <name evidence="3" type="ORF">DPC56_02085</name>
</gene>
<dbReference type="Gene3D" id="3.30.420.220">
    <property type="match status" value="1"/>
</dbReference>
<dbReference type="EMBL" id="QLOE01000002">
    <property type="protein sequence ID" value="RAO79700.1"/>
    <property type="molecule type" value="Genomic_DNA"/>
</dbReference>